<dbReference type="OrthoDB" id="8191639at2759"/>
<gene>
    <name evidence="2" type="ORF">AYI68_g2252</name>
</gene>
<dbReference type="AlphaFoldDB" id="A0A1R0H3E2"/>
<evidence type="ECO:0000313" key="3">
    <source>
        <dbReference type="Proteomes" id="UP000187455"/>
    </source>
</evidence>
<keyword evidence="3" id="KW-1185">Reference proteome</keyword>
<feature type="compositionally biased region" description="Polar residues" evidence="1">
    <location>
        <begin position="65"/>
        <end position="75"/>
    </location>
</feature>
<accession>A0A1R0H3E2</accession>
<protein>
    <submittedName>
        <fullName evidence="2">Uncharacterized protein</fullName>
    </submittedName>
</protein>
<sequence length="149" mass="16816">MYIFLVYLERNVKVSRVKREEPKVDPELVQNDELVPIQKAAESSYENPFSILDGLQSHPDLADPSPNSKKTSSAPPISPKKNAKKKSVTLDTKQTSSKCPVLRAESNFRIPWATRQKTLEKVYSELVKLYSQCPQVSLEAISAEAIRKE</sequence>
<name>A0A1R0H3E2_9FUNG</name>
<organism evidence="2 3">
    <name type="scientific">Smittium mucronatum</name>
    <dbReference type="NCBI Taxonomy" id="133383"/>
    <lineage>
        <taxon>Eukaryota</taxon>
        <taxon>Fungi</taxon>
        <taxon>Fungi incertae sedis</taxon>
        <taxon>Zoopagomycota</taxon>
        <taxon>Kickxellomycotina</taxon>
        <taxon>Harpellomycetes</taxon>
        <taxon>Harpellales</taxon>
        <taxon>Legeriomycetaceae</taxon>
        <taxon>Smittium</taxon>
    </lineage>
</organism>
<dbReference type="EMBL" id="LSSL01000823">
    <property type="protein sequence ID" value="OLY83603.1"/>
    <property type="molecule type" value="Genomic_DNA"/>
</dbReference>
<comment type="caution">
    <text evidence="2">The sequence shown here is derived from an EMBL/GenBank/DDBJ whole genome shotgun (WGS) entry which is preliminary data.</text>
</comment>
<feature type="region of interest" description="Disordered" evidence="1">
    <location>
        <begin position="50"/>
        <end position="96"/>
    </location>
</feature>
<feature type="non-terminal residue" evidence="2">
    <location>
        <position position="149"/>
    </location>
</feature>
<proteinExistence type="predicted"/>
<reference evidence="2 3" key="1">
    <citation type="journal article" date="2016" name="Mol. Biol. Evol.">
        <title>Genome-Wide Survey of Gut Fungi (Harpellales) Reveals the First Horizontally Transferred Ubiquitin Gene from a Mosquito Host.</title>
        <authorList>
            <person name="Wang Y."/>
            <person name="White M.M."/>
            <person name="Kvist S."/>
            <person name="Moncalvo J.M."/>
        </authorList>
    </citation>
    <scope>NUCLEOTIDE SEQUENCE [LARGE SCALE GENOMIC DNA]</scope>
    <source>
        <strain evidence="2 3">ALG-7-W6</strain>
    </source>
</reference>
<dbReference type="Proteomes" id="UP000187455">
    <property type="component" value="Unassembled WGS sequence"/>
</dbReference>
<evidence type="ECO:0000313" key="2">
    <source>
        <dbReference type="EMBL" id="OLY83603.1"/>
    </source>
</evidence>
<evidence type="ECO:0000256" key="1">
    <source>
        <dbReference type="SAM" id="MobiDB-lite"/>
    </source>
</evidence>